<evidence type="ECO:0000256" key="3">
    <source>
        <dbReference type="ARBA" id="ARBA00022729"/>
    </source>
</evidence>
<keyword evidence="7" id="KW-0325">Glycoprotein</keyword>
<evidence type="ECO:0000256" key="7">
    <source>
        <dbReference type="ARBA" id="ARBA00023180"/>
    </source>
</evidence>
<evidence type="ECO:0000313" key="8">
    <source>
        <dbReference type="EMBL" id="KRH65658.2"/>
    </source>
</evidence>
<evidence type="ECO:0000313" key="9">
    <source>
        <dbReference type="EnsemblPlants" id="KRH65658"/>
    </source>
</evidence>
<dbReference type="GO" id="GO:0016020">
    <property type="term" value="C:membrane"/>
    <property type="evidence" value="ECO:0007669"/>
    <property type="project" value="UniProtKB-SubCell"/>
</dbReference>
<gene>
    <name evidence="8" type="ORF">GLYMA_03G052900</name>
</gene>
<keyword evidence="4" id="KW-1133">Transmembrane helix</keyword>
<dbReference type="EMBL" id="CM000836">
    <property type="protein sequence ID" value="KRH65658.2"/>
    <property type="molecule type" value="Genomic_DNA"/>
</dbReference>
<dbReference type="InterPro" id="IPR001611">
    <property type="entry name" value="Leu-rich_rpt"/>
</dbReference>
<organism evidence="8">
    <name type="scientific">Glycine max</name>
    <name type="common">Soybean</name>
    <name type="synonym">Glycine hispida</name>
    <dbReference type="NCBI Taxonomy" id="3847"/>
    <lineage>
        <taxon>Eukaryota</taxon>
        <taxon>Viridiplantae</taxon>
        <taxon>Streptophyta</taxon>
        <taxon>Embryophyta</taxon>
        <taxon>Tracheophyta</taxon>
        <taxon>Spermatophyta</taxon>
        <taxon>Magnoliopsida</taxon>
        <taxon>eudicotyledons</taxon>
        <taxon>Gunneridae</taxon>
        <taxon>Pentapetalae</taxon>
        <taxon>rosids</taxon>
        <taxon>fabids</taxon>
        <taxon>Fabales</taxon>
        <taxon>Fabaceae</taxon>
        <taxon>Papilionoideae</taxon>
        <taxon>50 kb inversion clade</taxon>
        <taxon>NPAAA clade</taxon>
        <taxon>indigoferoid/millettioid clade</taxon>
        <taxon>Phaseoleae</taxon>
        <taxon>Glycine</taxon>
        <taxon>Glycine subgen. Soja</taxon>
    </lineage>
</organism>
<dbReference type="SUPFAM" id="SSF52047">
    <property type="entry name" value="RNI-like"/>
    <property type="match status" value="1"/>
</dbReference>
<dbReference type="Gene3D" id="3.80.10.10">
    <property type="entry name" value="Ribonuclease Inhibitor"/>
    <property type="match status" value="3"/>
</dbReference>
<dbReference type="InterPro" id="IPR046956">
    <property type="entry name" value="RLP23-like"/>
</dbReference>
<evidence type="ECO:0000256" key="6">
    <source>
        <dbReference type="ARBA" id="ARBA00023170"/>
    </source>
</evidence>
<dbReference type="Pfam" id="PF00560">
    <property type="entry name" value="LRR_1"/>
    <property type="match status" value="2"/>
</dbReference>
<dbReference type="STRING" id="3847.A0A0R0KEX8"/>
<comment type="subcellular location">
    <subcellularLocation>
        <location evidence="1">Membrane</location>
        <topology evidence="1">Single-pass type I membrane protein</topology>
    </subcellularLocation>
</comment>
<evidence type="ECO:0000256" key="4">
    <source>
        <dbReference type="ARBA" id="ARBA00022989"/>
    </source>
</evidence>
<evidence type="ECO:0000256" key="2">
    <source>
        <dbReference type="ARBA" id="ARBA00022692"/>
    </source>
</evidence>
<keyword evidence="3" id="KW-0732">Signal</keyword>
<evidence type="ECO:0000256" key="5">
    <source>
        <dbReference type="ARBA" id="ARBA00023136"/>
    </source>
</evidence>
<protein>
    <submittedName>
        <fullName evidence="8 9">Uncharacterized protein</fullName>
    </submittedName>
</protein>
<dbReference type="Proteomes" id="UP000008827">
    <property type="component" value="Chromosome 3"/>
</dbReference>
<keyword evidence="6" id="KW-0675">Receptor</keyword>
<evidence type="ECO:0000313" key="10">
    <source>
        <dbReference type="Proteomes" id="UP000008827"/>
    </source>
</evidence>
<name>A0A0R0KEX8_SOYBN</name>
<dbReference type="PANTHER" id="PTHR48061:SF49">
    <property type="entry name" value="DISEASE RESISTANCE FAMILY PROTEIN_LRR PROTEIN"/>
    <property type="match status" value="1"/>
</dbReference>
<dbReference type="PANTHER" id="PTHR48061">
    <property type="entry name" value="LEUCINE-RICH REPEAT RECEPTOR PROTEIN KINASE EMS1-LIKE-RELATED"/>
    <property type="match status" value="1"/>
</dbReference>
<accession>A0A0R0KEX8</accession>
<keyword evidence="10" id="KW-1185">Reference proteome</keyword>
<reference evidence="8 9" key="1">
    <citation type="journal article" date="2010" name="Nature">
        <title>Genome sequence of the palaeopolyploid soybean.</title>
        <authorList>
            <person name="Schmutz J."/>
            <person name="Cannon S.B."/>
            <person name="Schlueter J."/>
            <person name="Ma J."/>
            <person name="Mitros T."/>
            <person name="Nelson W."/>
            <person name="Hyten D.L."/>
            <person name="Song Q."/>
            <person name="Thelen J.J."/>
            <person name="Cheng J."/>
            <person name="Xu D."/>
            <person name="Hellsten U."/>
            <person name="May G.D."/>
            <person name="Yu Y."/>
            <person name="Sakurai T."/>
            <person name="Umezawa T."/>
            <person name="Bhattacharyya M.K."/>
            <person name="Sandhu D."/>
            <person name="Valliyodan B."/>
            <person name="Lindquist E."/>
            <person name="Peto M."/>
            <person name="Grant D."/>
            <person name="Shu S."/>
            <person name="Goodstein D."/>
            <person name="Barry K."/>
            <person name="Futrell-Griggs M."/>
            <person name="Abernathy B."/>
            <person name="Du J."/>
            <person name="Tian Z."/>
            <person name="Zhu L."/>
            <person name="Gill N."/>
            <person name="Joshi T."/>
            <person name="Libault M."/>
            <person name="Sethuraman A."/>
            <person name="Zhang X.-C."/>
            <person name="Shinozaki K."/>
            <person name="Nguyen H.T."/>
            <person name="Wing R.A."/>
            <person name="Cregan P."/>
            <person name="Specht J."/>
            <person name="Grimwood J."/>
            <person name="Rokhsar D."/>
            <person name="Stacey G."/>
            <person name="Shoemaker R.C."/>
            <person name="Jackson S.A."/>
        </authorList>
    </citation>
    <scope>NUCLEOTIDE SEQUENCE</scope>
    <source>
        <strain evidence="9">cv. Williams 82</strain>
        <tissue evidence="8">Callus</tissue>
    </source>
</reference>
<keyword evidence="5" id="KW-0472">Membrane</keyword>
<dbReference type="InParanoid" id="A0A0R0KEX8"/>
<dbReference type="SMR" id="A0A0R0KEX8"/>
<accession>A0A2K7L8I2</accession>
<dbReference type="Gramene" id="KRH65658">
    <property type="protein sequence ID" value="KRH65658"/>
    <property type="gene ID" value="GLYMA_03G052900"/>
</dbReference>
<sequence length="489" mass="55554">MVDYELMIISVGRVCEVLCKTCDMNANGETEFSQLDEMVNLTSSRLESLDISNNNPSRRVPRFLFTSRSIQLFHNHFSQLDKIRNVSRLYSLDLSSNDLFGPFSTSILQLNTLFVLHFSSNQFNGSVQLNKLLEVKSLTELDLSCINLKLIISYLNLASCNLKTFLGFLRNLYAIVVLDLSANKPLIFPTIRSLISQNLSFNLLTLDLHNNKLQEQLPIFAEQENYLDFSSNKFSSFITQDIVFDLSLNNIYGTIISCLMRMSGTLKVLNLKNNNLTGHIPDAIPASCNLWILNLHGNLFDGPIPNSLSCCLKLKVLDLGLNQIIGGFPCFLKKISTLGILVLWKNKFQGSLRCSKTNKTWEILQIVDIAFNNFSGKLPGKYFTTWERYIMHGEQETESKFIEKGFHAQMGNVYYQRQGDSYQQRLTDVLAKIFTIFTSIDFSSNHFEGPVTKEHMDFKELCIFLSKTASSSEIPLSIGNDRLYGFPLT</sequence>
<dbReference type="InterPro" id="IPR032675">
    <property type="entry name" value="LRR_dom_sf"/>
</dbReference>
<proteinExistence type="predicted"/>
<dbReference type="AlphaFoldDB" id="A0A0R0KEX8"/>
<reference evidence="9" key="2">
    <citation type="submission" date="2018-02" db="UniProtKB">
        <authorList>
            <consortium name="EnsemblPlants"/>
        </authorList>
    </citation>
    <scope>IDENTIFICATION</scope>
    <source>
        <strain evidence="9">Williams 82</strain>
    </source>
</reference>
<reference evidence="8" key="3">
    <citation type="submission" date="2018-07" db="EMBL/GenBank/DDBJ databases">
        <title>WGS assembly of Glycine max.</title>
        <authorList>
            <person name="Schmutz J."/>
            <person name="Cannon S."/>
            <person name="Schlueter J."/>
            <person name="Ma J."/>
            <person name="Mitros T."/>
            <person name="Nelson W."/>
            <person name="Hyten D."/>
            <person name="Song Q."/>
            <person name="Thelen J."/>
            <person name="Cheng J."/>
            <person name="Xu D."/>
            <person name="Hellsten U."/>
            <person name="May G."/>
            <person name="Yu Y."/>
            <person name="Sakurai T."/>
            <person name="Umezawa T."/>
            <person name="Bhattacharyya M."/>
            <person name="Sandhu D."/>
            <person name="Valliyodan B."/>
            <person name="Lindquist E."/>
            <person name="Peto M."/>
            <person name="Grant D."/>
            <person name="Shu S."/>
            <person name="Goodstein D."/>
            <person name="Barry K."/>
            <person name="Futrell-Griggs M."/>
            <person name="Abernathy B."/>
            <person name="Du J."/>
            <person name="Tian Z."/>
            <person name="Zhu L."/>
            <person name="Gill N."/>
            <person name="Joshi T."/>
            <person name="Libault M."/>
            <person name="Sethuraman A."/>
            <person name="Zhang X."/>
            <person name="Shinozaki K."/>
            <person name="Nguyen H."/>
            <person name="Wing R."/>
            <person name="Cregan P."/>
            <person name="Specht J."/>
            <person name="Grimwood J."/>
            <person name="Rokhsar D."/>
            <person name="Stacey G."/>
            <person name="Shoemaker R."/>
            <person name="Jackson S."/>
        </authorList>
    </citation>
    <scope>NUCLEOTIDE SEQUENCE</scope>
    <source>
        <tissue evidence="8">Callus</tissue>
    </source>
</reference>
<dbReference type="EnsemblPlants" id="KRH65658">
    <property type="protein sequence ID" value="KRH65658"/>
    <property type="gene ID" value="GLYMA_03G052900"/>
</dbReference>
<evidence type="ECO:0000256" key="1">
    <source>
        <dbReference type="ARBA" id="ARBA00004479"/>
    </source>
</evidence>
<keyword evidence="2" id="KW-0812">Transmembrane</keyword>